<feature type="transmembrane region" description="Helical" evidence="5">
    <location>
        <begin position="114"/>
        <end position="136"/>
    </location>
</feature>
<evidence type="ECO:0000256" key="2">
    <source>
        <dbReference type="ARBA" id="ARBA00022692"/>
    </source>
</evidence>
<keyword evidence="3 5" id="KW-1133">Transmembrane helix</keyword>
<evidence type="ECO:0000259" key="6">
    <source>
        <dbReference type="Pfam" id="PF12698"/>
    </source>
</evidence>
<keyword evidence="2 5" id="KW-0812">Transmembrane</keyword>
<evidence type="ECO:0000256" key="1">
    <source>
        <dbReference type="ARBA" id="ARBA00004141"/>
    </source>
</evidence>
<evidence type="ECO:0000256" key="5">
    <source>
        <dbReference type="SAM" id="Phobius"/>
    </source>
</evidence>
<protein>
    <submittedName>
        <fullName evidence="7">ABC transporter permease</fullName>
    </submittedName>
</protein>
<feature type="transmembrane region" description="Helical" evidence="5">
    <location>
        <begin position="67"/>
        <end position="93"/>
    </location>
</feature>
<organism evidence="7 8">
    <name type="scientific">Pseudonocardia humida</name>
    <dbReference type="NCBI Taxonomy" id="2800819"/>
    <lineage>
        <taxon>Bacteria</taxon>
        <taxon>Bacillati</taxon>
        <taxon>Actinomycetota</taxon>
        <taxon>Actinomycetes</taxon>
        <taxon>Pseudonocardiales</taxon>
        <taxon>Pseudonocardiaceae</taxon>
        <taxon>Pseudonocardia</taxon>
    </lineage>
</organism>
<accession>A0ABT0ZXP7</accession>
<dbReference type="Pfam" id="PF12698">
    <property type="entry name" value="ABC2_membrane_3"/>
    <property type="match status" value="1"/>
</dbReference>
<evidence type="ECO:0000256" key="4">
    <source>
        <dbReference type="ARBA" id="ARBA00023136"/>
    </source>
</evidence>
<sequence>MTSATTTPTTTGTSTGSKVLALAMSETRLMLRNRTVAVSALFIPLVMGAFFAYSFTSNGGEDPSPFVFALVVASQLAIVVGMTVYVTTTITVVARRHTRVLKRMRTSGISDTGLLAATIAPTVVVGLLQLVLFVPFNAYMGVPVPADPLALALAALGGLALSVTAALATTVVTATPERAQITTLPLVFLILGASIALAVIPADGWWQLLALVPGAAIGELAGYGLLGGAWGAGVAGLPAVLPALVALVVWPVVFGVLAKRSFRWDPRN</sequence>
<dbReference type="RefSeq" id="WP_252437196.1">
    <property type="nucleotide sequence ID" value="NZ_JAGSOV010000021.1"/>
</dbReference>
<proteinExistence type="predicted"/>
<evidence type="ECO:0000256" key="3">
    <source>
        <dbReference type="ARBA" id="ARBA00022989"/>
    </source>
</evidence>
<feature type="transmembrane region" description="Helical" evidence="5">
    <location>
        <begin position="148"/>
        <end position="174"/>
    </location>
</feature>
<feature type="transmembrane region" description="Helical" evidence="5">
    <location>
        <begin position="228"/>
        <end position="258"/>
    </location>
</feature>
<name>A0ABT0ZXP7_9PSEU</name>
<comment type="caution">
    <text evidence="7">The sequence shown here is derived from an EMBL/GenBank/DDBJ whole genome shotgun (WGS) entry which is preliminary data.</text>
</comment>
<reference evidence="7" key="1">
    <citation type="submission" date="2021-04" db="EMBL/GenBank/DDBJ databases">
        <title>Pseudonocardia sp. nov., isolated from sandy soil of mangrove forest.</title>
        <authorList>
            <person name="Zan Z."/>
            <person name="Huang R."/>
            <person name="Liu W."/>
        </authorList>
    </citation>
    <scope>NUCLEOTIDE SEQUENCE</scope>
    <source>
        <strain evidence="7">S2-4</strain>
    </source>
</reference>
<dbReference type="Proteomes" id="UP001165283">
    <property type="component" value="Unassembled WGS sequence"/>
</dbReference>
<dbReference type="InterPro" id="IPR013525">
    <property type="entry name" value="ABC2_TM"/>
</dbReference>
<comment type="subcellular location">
    <subcellularLocation>
        <location evidence="1">Membrane</location>
        <topology evidence="1">Multi-pass membrane protein</topology>
    </subcellularLocation>
</comment>
<evidence type="ECO:0000313" key="8">
    <source>
        <dbReference type="Proteomes" id="UP001165283"/>
    </source>
</evidence>
<feature type="transmembrane region" description="Helical" evidence="5">
    <location>
        <begin position="186"/>
        <end position="208"/>
    </location>
</feature>
<dbReference type="EMBL" id="JAGSOV010000021">
    <property type="protein sequence ID" value="MCO1655399.1"/>
    <property type="molecule type" value="Genomic_DNA"/>
</dbReference>
<feature type="domain" description="ABC-2 type transporter transmembrane" evidence="6">
    <location>
        <begin position="72"/>
        <end position="258"/>
    </location>
</feature>
<feature type="transmembrane region" description="Helical" evidence="5">
    <location>
        <begin position="36"/>
        <end position="55"/>
    </location>
</feature>
<keyword evidence="8" id="KW-1185">Reference proteome</keyword>
<gene>
    <name evidence="7" type="ORF">KDL28_10075</name>
</gene>
<evidence type="ECO:0000313" key="7">
    <source>
        <dbReference type="EMBL" id="MCO1655399.1"/>
    </source>
</evidence>
<keyword evidence="4 5" id="KW-0472">Membrane</keyword>